<name>A0ABN8N5W2_9CNID</name>
<evidence type="ECO:0008006" key="3">
    <source>
        <dbReference type="Google" id="ProtNLM"/>
    </source>
</evidence>
<proteinExistence type="predicted"/>
<dbReference type="EMBL" id="CALNXK010000011">
    <property type="protein sequence ID" value="CAH3043672.1"/>
    <property type="molecule type" value="Genomic_DNA"/>
</dbReference>
<reference evidence="1 2" key="1">
    <citation type="submission" date="2022-05" db="EMBL/GenBank/DDBJ databases">
        <authorList>
            <consortium name="Genoscope - CEA"/>
            <person name="William W."/>
        </authorList>
    </citation>
    <scope>NUCLEOTIDE SEQUENCE [LARGE SCALE GENOMIC DNA]</scope>
</reference>
<evidence type="ECO:0000313" key="2">
    <source>
        <dbReference type="Proteomes" id="UP001159405"/>
    </source>
</evidence>
<protein>
    <recommendedName>
        <fullName evidence="3">Reverse transcriptase</fullName>
    </recommendedName>
</protein>
<dbReference type="Proteomes" id="UP001159405">
    <property type="component" value="Unassembled WGS sequence"/>
</dbReference>
<comment type="caution">
    <text evidence="1">The sequence shown here is derived from an EMBL/GenBank/DDBJ whole genome shotgun (WGS) entry which is preliminary data.</text>
</comment>
<accession>A0ABN8N5W2</accession>
<feature type="non-terminal residue" evidence="1">
    <location>
        <position position="1"/>
    </location>
</feature>
<keyword evidence="2" id="KW-1185">Reference proteome</keyword>
<evidence type="ECO:0000313" key="1">
    <source>
        <dbReference type="EMBL" id="CAH3043672.1"/>
    </source>
</evidence>
<gene>
    <name evidence="1" type="ORF">PLOB_00002582</name>
</gene>
<organism evidence="1 2">
    <name type="scientific">Porites lobata</name>
    <dbReference type="NCBI Taxonomy" id="104759"/>
    <lineage>
        <taxon>Eukaryota</taxon>
        <taxon>Metazoa</taxon>
        <taxon>Cnidaria</taxon>
        <taxon>Anthozoa</taxon>
        <taxon>Hexacorallia</taxon>
        <taxon>Scleractinia</taxon>
        <taxon>Fungiina</taxon>
        <taxon>Poritidae</taxon>
        <taxon>Porites</taxon>
    </lineage>
</organism>
<sequence length="133" mass="15266">HLPSVHAYADDTQLYLAFKPACASSTDDAIAATERIHFKIIIITFKAIHGQVPVYLQELISKREEKRYNLRSCAMGIMLQTPRTLTKKTLGDRAFLAAAPKLWNGLPSQIRNEPNFHRFKGFLKTHFFRLAFY</sequence>